<evidence type="ECO:0000313" key="2">
    <source>
        <dbReference type="Proteomes" id="UP001597318"/>
    </source>
</evidence>
<dbReference type="Pfam" id="PF04978">
    <property type="entry name" value="MST"/>
    <property type="match status" value="1"/>
</dbReference>
<dbReference type="EMBL" id="JBHUIK010000001">
    <property type="protein sequence ID" value="MFD2212568.1"/>
    <property type="molecule type" value="Genomic_DNA"/>
</dbReference>
<reference evidence="2" key="1">
    <citation type="journal article" date="2019" name="Int. J. Syst. Evol. Microbiol.">
        <title>The Global Catalogue of Microorganisms (GCM) 10K type strain sequencing project: providing services to taxonomists for standard genome sequencing and annotation.</title>
        <authorList>
            <consortium name="The Broad Institute Genomics Platform"/>
            <consortium name="The Broad Institute Genome Sequencing Center for Infectious Disease"/>
            <person name="Wu L."/>
            <person name="Ma J."/>
        </authorList>
    </citation>
    <scope>NUCLEOTIDE SEQUENCE [LARGE SCALE GENOMIC DNA]</scope>
    <source>
        <strain evidence="2">CGMCC 1.15474</strain>
    </source>
</reference>
<protein>
    <submittedName>
        <fullName evidence="1">DinB family protein</fullName>
    </submittedName>
</protein>
<proteinExistence type="predicted"/>
<comment type="caution">
    <text evidence="1">The sequence shown here is derived from an EMBL/GenBank/DDBJ whole genome shotgun (WGS) entry which is preliminary data.</text>
</comment>
<dbReference type="InterPro" id="IPR034660">
    <property type="entry name" value="DinB/YfiT-like"/>
</dbReference>
<name>A0ABW5BR13_9BACI</name>
<dbReference type="SUPFAM" id="SSF109854">
    <property type="entry name" value="DinB/YfiT-like putative metalloenzymes"/>
    <property type="match status" value="1"/>
</dbReference>
<keyword evidence="2" id="KW-1185">Reference proteome</keyword>
<evidence type="ECO:0000313" key="1">
    <source>
        <dbReference type="EMBL" id="MFD2212568.1"/>
    </source>
</evidence>
<dbReference type="RefSeq" id="WP_379049884.1">
    <property type="nucleotide sequence ID" value="NZ_CP095550.1"/>
</dbReference>
<accession>A0ABW5BR13</accession>
<dbReference type="Proteomes" id="UP001597318">
    <property type="component" value="Unassembled WGS sequence"/>
</dbReference>
<dbReference type="InterPro" id="IPR007061">
    <property type="entry name" value="MST-like"/>
</dbReference>
<gene>
    <name evidence="1" type="ORF">ACFSKK_02445</name>
</gene>
<sequence>MLLSEKLYHIGELEGFSPQIGRLVSMMNYTRHTTLRAVHGLSIKELDFHLDSQSNSIGMLLYHFADVEKIYQILTFENREPTEFEEKELELGLDLGKKGQENIKGYPLEFYLDRLEKSRNETLKQLQQRSDDWLDETTPFWNNLTANNYFKWFHVFEDELNHRGQIRMIRKRFIG</sequence>
<dbReference type="Gene3D" id="1.20.120.450">
    <property type="entry name" value="dinb family like domain"/>
    <property type="match status" value="1"/>
</dbReference>
<organism evidence="1 2">
    <name type="scientific">Metabacillus endolithicus</name>
    <dbReference type="NCBI Taxonomy" id="1535204"/>
    <lineage>
        <taxon>Bacteria</taxon>
        <taxon>Bacillati</taxon>
        <taxon>Bacillota</taxon>
        <taxon>Bacilli</taxon>
        <taxon>Bacillales</taxon>
        <taxon>Bacillaceae</taxon>
        <taxon>Metabacillus</taxon>
    </lineage>
</organism>